<comment type="caution">
    <text evidence="1">The sequence shown here is derived from an EMBL/GenBank/DDBJ whole genome shotgun (WGS) entry which is preliminary data.</text>
</comment>
<dbReference type="Pfam" id="PF00378">
    <property type="entry name" value="ECH_1"/>
    <property type="match status" value="1"/>
</dbReference>
<proteinExistence type="predicted"/>
<sequence>MVTYAYDTLTVRLKDGVASVCIDNPPINLLDARLIADLDRFNTDVRDDDAVRVVVFGSANPEFFLAHGDMRLVTDPDALAAFAAGPGPGLYARYRTLPQVTIGKVTGRARGGGNEFLLTLDMRFAAIGTARFGQPEVGLGIFPGGGGTQLLPRLTGRARALEAILGAADFDAGTAERYGWINRALPADELDDFVDRLAARIASYPRSAVDAARKAVDAADLPLEEGLTVEGELLWPVFTGPEAAGRFTAALAAGAQTRDGELELADLLSRIR</sequence>
<dbReference type="SUPFAM" id="SSF52096">
    <property type="entry name" value="ClpP/crotonase"/>
    <property type="match status" value="1"/>
</dbReference>
<dbReference type="InterPro" id="IPR029045">
    <property type="entry name" value="ClpP/crotonase-like_dom_sf"/>
</dbReference>
<dbReference type="EMBL" id="JBHSIU010000027">
    <property type="protein sequence ID" value="MFC5000574.1"/>
    <property type="molecule type" value="Genomic_DNA"/>
</dbReference>
<dbReference type="Proteomes" id="UP001595912">
    <property type="component" value="Unassembled WGS sequence"/>
</dbReference>
<dbReference type="InterPro" id="IPR001753">
    <property type="entry name" value="Enoyl-CoA_hydra/iso"/>
</dbReference>
<dbReference type="PANTHER" id="PTHR43459:SF1">
    <property type="entry name" value="EG:BACN32G11.4 PROTEIN"/>
    <property type="match status" value="1"/>
</dbReference>
<dbReference type="Gene3D" id="3.90.226.10">
    <property type="entry name" value="2-enoyl-CoA Hydratase, Chain A, domain 1"/>
    <property type="match status" value="1"/>
</dbReference>
<gene>
    <name evidence="1" type="ORF">ACFPIJ_22400</name>
</gene>
<evidence type="ECO:0000313" key="2">
    <source>
        <dbReference type="Proteomes" id="UP001595912"/>
    </source>
</evidence>
<dbReference type="RefSeq" id="WP_380117126.1">
    <property type="nucleotide sequence ID" value="NZ_JBHSIU010000027.1"/>
</dbReference>
<dbReference type="PANTHER" id="PTHR43459">
    <property type="entry name" value="ENOYL-COA HYDRATASE"/>
    <property type="match status" value="1"/>
</dbReference>
<accession>A0ABV9VWP5</accession>
<dbReference type="CDD" id="cd06558">
    <property type="entry name" value="crotonase-like"/>
    <property type="match status" value="1"/>
</dbReference>
<protein>
    <submittedName>
        <fullName evidence="1">Enoyl-CoA hydratase/isomerase family protein</fullName>
    </submittedName>
</protein>
<name>A0ABV9VWP5_9ACTN</name>
<evidence type="ECO:0000313" key="1">
    <source>
        <dbReference type="EMBL" id="MFC5000574.1"/>
    </source>
</evidence>
<keyword evidence="2" id="KW-1185">Reference proteome</keyword>
<organism evidence="1 2">
    <name type="scientific">Dactylosporangium cerinum</name>
    <dbReference type="NCBI Taxonomy" id="1434730"/>
    <lineage>
        <taxon>Bacteria</taxon>
        <taxon>Bacillati</taxon>
        <taxon>Actinomycetota</taxon>
        <taxon>Actinomycetes</taxon>
        <taxon>Micromonosporales</taxon>
        <taxon>Micromonosporaceae</taxon>
        <taxon>Dactylosporangium</taxon>
    </lineage>
</organism>
<reference evidence="2" key="1">
    <citation type="journal article" date="2019" name="Int. J. Syst. Evol. Microbiol.">
        <title>The Global Catalogue of Microorganisms (GCM) 10K type strain sequencing project: providing services to taxonomists for standard genome sequencing and annotation.</title>
        <authorList>
            <consortium name="The Broad Institute Genomics Platform"/>
            <consortium name="The Broad Institute Genome Sequencing Center for Infectious Disease"/>
            <person name="Wu L."/>
            <person name="Ma J."/>
        </authorList>
    </citation>
    <scope>NUCLEOTIDE SEQUENCE [LARGE SCALE GENOMIC DNA]</scope>
    <source>
        <strain evidence="2">CGMCC 4.7152</strain>
    </source>
</reference>